<feature type="disulfide bond" evidence="9">
    <location>
        <begin position="70"/>
        <end position="145"/>
    </location>
</feature>
<dbReference type="InterPro" id="IPR036444">
    <property type="entry name" value="PLipase_A2_dom_sf"/>
</dbReference>
<dbReference type="InterPro" id="IPR001211">
    <property type="entry name" value="PLA2"/>
</dbReference>
<reference evidence="14" key="1">
    <citation type="submission" date="2018-12" db="EMBL/GenBank/DDBJ databases">
        <authorList>
            <person name="Yazar S."/>
        </authorList>
    </citation>
    <scope>NUCLEOTIDE SEQUENCE [LARGE SCALE GENOMIC DNA]</scope>
</reference>
<evidence type="ECO:0000313" key="14">
    <source>
        <dbReference type="Proteomes" id="UP000314987"/>
    </source>
</evidence>
<keyword evidence="8 11" id="KW-0106">Calcium</keyword>
<evidence type="ECO:0000313" key="13">
    <source>
        <dbReference type="Ensembl" id="ENSVURP00010031120.1"/>
    </source>
</evidence>
<keyword evidence="11" id="KW-0732">Signal</keyword>
<dbReference type="OrthoDB" id="5841574at2759"/>
<evidence type="ECO:0000256" key="6">
    <source>
        <dbReference type="ARBA" id="ARBA00049039"/>
    </source>
</evidence>
<feature type="binding site" evidence="8">
    <location>
        <position position="69"/>
    </location>
    <ligand>
        <name>Ca(2+)</name>
        <dbReference type="ChEBI" id="CHEBI:29108"/>
    </ligand>
</feature>
<dbReference type="FunFam" id="1.20.90.10:FF:000001">
    <property type="entry name" value="Basic phospholipase A2 homolog"/>
    <property type="match status" value="1"/>
</dbReference>
<feature type="chain" id="PRO_5021509715" description="Phospholipase A2" evidence="11">
    <location>
        <begin position="22"/>
        <end position="145"/>
    </location>
</feature>
<evidence type="ECO:0000256" key="1">
    <source>
        <dbReference type="ARBA" id="ARBA00004613"/>
    </source>
</evidence>
<dbReference type="Ensembl" id="ENSVURT00010035431.1">
    <property type="protein sequence ID" value="ENSVURP00010031120.1"/>
    <property type="gene ID" value="ENSVURG00010023803.1"/>
</dbReference>
<gene>
    <name evidence="13" type="primary">PLA2G2D</name>
</gene>
<dbReference type="GeneTree" id="ENSGT00940000161938"/>
<evidence type="ECO:0000256" key="11">
    <source>
        <dbReference type="RuleBase" id="RU361236"/>
    </source>
</evidence>
<feature type="domain" description="Phospholipase A2-like central" evidence="12">
    <location>
        <begin position="22"/>
        <end position="139"/>
    </location>
</feature>
<dbReference type="Pfam" id="PF00068">
    <property type="entry name" value="Phospholip_A2_1"/>
    <property type="match status" value="1"/>
</dbReference>
<dbReference type="GO" id="GO:0016042">
    <property type="term" value="P:lipid catabolic process"/>
    <property type="evidence" value="ECO:0007669"/>
    <property type="project" value="InterPro"/>
</dbReference>
<feature type="disulfide bond" evidence="9">
    <location>
        <begin position="49"/>
        <end position="65"/>
    </location>
</feature>
<evidence type="ECO:0000256" key="9">
    <source>
        <dbReference type="PIRSR" id="PIRSR601211-3"/>
    </source>
</evidence>
<proteinExistence type="inferred from homology"/>
<dbReference type="EC" id="3.1.1.4" evidence="11"/>
<comment type="catalytic activity">
    <reaction evidence="11">
        <text>a 1,2-diacyl-sn-glycero-3-phosphocholine + H2O = a 1-acyl-sn-glycero-3-phosphocholine + a fatty acid + H(+)</text>
        <dbReference type="Rhea" id="RHEA:15801"/>
        <dbReference type="ChEBI" id="CHEBI:15377"/>
        <dbReference type="ChEBI" id="CHEBI:15378"/>
        <dbReference type="ChEBI" id="CHEBI:28868"/>
        <dbReference type="ChEBI" id="CHEBI:57643"/>
        <dbReference type="ChEBI" id="CHEBI:58168"/>
        <dbReference type="EC" id="3.1.1.4"/>
    </reaction>
</comment>
<feature type="disulfide bond" evidence="9">
    <location>
        <begin position="71"/>
        <end position="111"/>
    </location>
</feature>
<feature type="disulfide bond" evidence="9">
    <location>
        <begin position="64"/>
        <end position="118"/>
    </location>
</feature>
<keyword evidence="8" id="KW-0479">Metal-binding</keyword>
<dbReference type="InterPro" id="IPR016090">
    <property type="entry name" value="PLA2-like_dom"/>
</dbReference>
<comment type="catalytic activity">
    <reaction evidence="5">
        <text>1-hexadecanoyl-2-(9Z-octadecenoyl)-sn-glycero-3-phosphocholine + H2O = 1-hexadecanoyl-sn-glycero-3-phosphocholine + (9Z)-octadecenoate + H(+)</text>
        <dbReference type="Rhea" id="RHEA:38779"/>
        <dbReference type="ChEBI" id="CHEBI:15377"/>
        <dbReference type="ChEBI" id="CHEBI:15378"/>
        <dbReference type="ChEBI" id="CHEBI:30823"/>
        <dbReference type="ChEBI" id="CHEBI:72998"/>
        <dbReference type="ChEBI" id="CHEBI:73001"/>
    </reaction>
    <physiologicalReaction direction="left-to-right" evidence="5">
        <dbReference type="Rhea" id="RHEA:38780"/>
    </physiologicalReaction>
</comment>
<evidence type="ECO:0000256" key="10">
    <source>
        <dbReference type="RuleBase" id="RU003654"/>
    </source>
</evidence>
<dbReference type="GO" id="GO:0050482">
    <property type="term" value="P:arachidonate secretion"/>
    <property type="evidence" value="ECO:0007669"/>
    <property type="project" value="InterPro"/>
</dbReference>
<dbReference type="CDD" id="cd00125">
    <property type="entry name" value="PLA2c"/>
    <property type="match status" value="1"/>
</dbReference>
<dbReference type="STRING" id="29139.ENSVURP00010031120"/>
<organism evidence="13 14">
    <name type="scientific">Vombatus ursinus</name>
    <name type="common">Common wombat</name>
    <dbReference type="NCBI Taxonomy" id="29139"/>
    <lineage>
        <taxon>Eukaryota</taxon>
        <taxon>Metazoa</taxon>
        <taxon>Chordata</taxon>
        <taxon>Craniata</taxon>
        <taxon>Vertebrata</taxon>
        <taxon>Euteleostomi</taxon>
        <taxon>Mammalia</taxon>
        <taxon>Metatheria</taxon>
        <taxon>Diprotodontia</taxon>
        <taxon>Vombatidae</taxon>
        <taxon>Vombatus</taxon>
    </lineage>
</organism>
<dbReference type="GO" id="GO:0047498">
    <property type="term" value="F:calcium-dependent phospholipase A2 activity"/>
    <property type="evidence" value="ECO:0007669"/>
    <property type="project" value="Ensembl"/>
</dbReference>
<evidence type="ECO:0000256" key="4">
    <source>
        <dbReference type="ARBA" id="ARBA00023157"/>
    </source>
</evidence>
<feature type="disulfide bond" evidence="9">
    <location>
        <begin position="80"/>
        <end position="104"/>
    </location>
</feature>
<comment type="catalytic activity">
    <reaction evidence="6">
        <text>1-hexadecanoyl-2-(9Z,12Z-octadecadienoyl)-sn-glycero-3-phosphoethanolamine + H2O = 1-hexadecanoyl-sn-glycero-3-phosphoethanolamine + (9Z,12Z)-octadecadienoate + H(+)</text>
        <dbReference type="Rhea" id="RHEA:40815"/>
        <dbReference type="ChEBI" id="CHEBI:15377"/>
        <dbReference type="ChEBI" id="CHEBI:15378"/>
        <dbReference type="ChEBI" id="CHEBI:30245"/>
        <dbReference type="ChEBI" id="CHEBI:73004"/>
        <dbReference type="ChEBI" id="CHEBI:73008"/>
    </reaction>
    <physiologicalReaction direction="left-to-right" evidence="6">
        <dbReference type="Rhea" id="RHEA:40816"/>
    </physiologicalReaction>
</comment>
<dbReference type="PRINTS" id="PR00389">
    <property type="entry name" value="PHPHLIPASEA2"/>
</dbReference>
<evidence type="ECO:0000256" key="2">
    <source>
        <dbReference type="ARBA" id="ARBA00007056"/>
    </source>
</evidence>
<dbReference type="SUPFAM" id="SSF48619">
    <property type="entry name" value="Phospholipase A2, PLA2"/>
    <property type="match status" value="1"/>
</dbReference>
<feature type="disulfide bond" evidence="9">
    <location>
        <begin position="98"/>
        <end position="109"/>
    </location>
</feature>
<feature type="binding site" evidence="8">
    <location>
        <position position="52"/>
    </location>
    <ligand>
        <name>Ca(2+)</name>
        <dbReference type="ChEBI" id="CHEBI:29108"/>
    </ligand>
</feature>
<keyword evidence="4 9" id="KW-1015">Disulfide bond</keyword>
<evidence type="ECO:0000256" key="7">
    <source>
        <dbReference type="PIRSR" id="PIRSR601211-1"/>
    </source>
</evidence>
<keyword evidence="3 11" id="KW-0964">Secreted</keyword>
<dbReference type="GO" id="GO:0005576">
    <property type="term" value="C:extracellular region"/>
    <property type="evidence" value="ECO:0007669"/>
    <property type="project" value="UniProtKB-SubCell"/>
</dbReference>
<dbReference type="GeneID" id="114027427"/>
<keyword evidence="11" id="KW-0378">Hydrolase</keyword>
<dbReference type="CTD" id="26279"/>
<comment type="similarity">
    <text evidence="2 10">Belongs to the phospholipase A2 family.</text>
</comment>
<sequence length="145" mass="16977">MKLLLLWVVLIFSGSMVPGQGSLIQLTQMIKQATGKNPVYSYLNYGCHCRPGGKGQPKDATDWCCKIHDCCYKHLMQQRCHVLVDRYNYNFIDGDIECYGRTQCEKETCQCDKELALCLRRNLESYQRNYRFLWKTLCQEQNPEC</sequence>
<dbReference type="GO" id="GO:0042130">
    <property type="term" value="P:negative regulation of T cell proliferation"/>
    <property type="evidence" value="ECO:0007669"/>
    <property type="project" value="TreeGrafter"/>
</dbReference>
<dbReference type="GO" id="GO:0005543">
    <property type="term" value="F:phospholipid binding"/>
    <property type="evidence" value="ECO:0007669"/>
    <property type="project" value="TreeGrafter"/>
</dbReference>
<name>A0A4X2MBZ6_VOMUR</name>
<dbReference type="SMART" id="SM00085">
    <property type="entry name" value="PA2c"/>
    <property type="match status" value="1"/>
</dbReference>
<evidence type="ECO:0000256" key="5">
    <source>
        <dbReference type="ARBA" id="ARBA00048699"/>
    </source>
</evidence>
<keyword evidence="11" id="KW-0443">Lipid metabolism</keyword>
<reference evidence="13" key="3">
    <citation type="submission" date="2025-09" db="UniProtKB">
        <authorList>
            <consortium name="Ensembl"/>
        </authorList>
    </citation>
    <scope>IDENTIFICATION</scope>
</reference>
<dbReference type="PROSITE" id="PS00118">
    <property type="entry name" value="PA2_HIS"/>
    <property type="match status" value="1"/>
</dbReference>
<keyword evidence="14" id="KW-1185">Reference proteome</keyword>
<dbReference type="GO" id="GO:0005509">
    <property type="term" value="F:calcium ion binding"/>
    <property type="evidence" value="ECO:0007669"/>
    <property type="project" value="InterPro"/>
</dbReference>
<accession>A0A4X2MBZ6</accession>
<dbReference type="OMA" id="GDIQCSD"/>
<reference evidence="13" key="2">
    <citation type="submission" date="2025-08" db="UniProtKB">
        <authorList>
            <consortium name="Ensembl"/>
        </authorList>
    </citation>
    <scope>IDENTIFICATION</scope>
</reference>
<comment type="cofactor">
    <cofactor evidence="8">
        <name>Ca(2+)</name>
        <dbReference type="ChEBI" id="CHEBI:29108"/>
    </cofactor>
    <text evidence="8">Binds 1 Ca(2+) ion per subunit.</text>
</comment>
<dbReference type="GO" id="GO:0046470">
    <property type="term" value="P:phosphatidylcholine metabolic process"/>
    <property type="evidence" value="ECO:0007669"/>
    <property type="project" value="Ensembl"/>
</dbReference>
<dbReference type="PANTHER" id="PTHR11716">
    <property type="entry name" value="PHOSPHOLIPASE A2 FAMILY MEMBER"/>
    <property type="match status" value="1"/>
</dbReference>
<dbReference type="Gene3D" id="1.20.90.10">
    <property type="entry name" value="Phospholipase A2 domain"/>
    <property type="match status" value="1"/>
</dbReference>
<feature type="active site" evidence="7">
    <location>
        <position position="112"/>
    </location>
</feature>
<evidence type="ECO:0000259" key="12">
    <source>
        <dbReference type="SMART" id="SM00085"/>
    </source>
</evidence>
<dbReference type="PANTHER" id="PTHR11716:SF57">
    <property type="entry name" value="GROUP IID SECRETORY PHOSPHOLIPASE A2"/>
    <property type="match status" value="1"/>
</dbReference>
<dbReference type="InterPro" id="IPR033113">
    <property type="entry name" value="PLA2_histidine"/>
</dbReference>
<evidence type="ECO:0000256" key="8">
    <source>
        <dbReference type="PIRSR" id="PIRSR601211-2"/>
    </source>
</evidence>
<feature type="disulfide bond" evidence="9">
    <location>
        <begin position="47"/>
        <end position="138"/>
    </location>
</feature>
<feature type="active site" evidence="7">
    <location>
        <position position="68"/>
    </location>
</feature>
<dbReference type="RefSeq" id="XP_027697278.1">
    <property type="nucleotide sequence ID" value="XM_027841477.1"/>
</dbReference>
<comment type="subcellular location">
    <subcellularLocation>
        <location evidence="1 11">Secreted</location>
    </subcellularLocation>
</comment>
<protein>
    <recommendedName>
        <fullName evidence="11">Phospholipase A2</fullName>
        <ecNumber evidence="11">3.1.1.4</ecNumber>
    </recommendedName>
</protein>
<evidence type="ECO:0000256" key="3">
    <source>
        <dbReference type="ARBA" id="ARBA00022525"/>
    </source>
</evidence>
<dbReference type="AlphaFoldDB" id="A0A4X2MBZ6"/>
<dbReference type="Proteomes" id="UP000314987">
    <property type="component" value="Unassembled WGS sequence"/>
</dbReference>
<feature type="signal peptide" evidence="11">
    <location>
        <begin position="1"/>
        <end position="21"/>
    </location>
</feature>